<dbReference type="EMBL" id="CP114040">
    <property type="protein sequence ID" value="WAS95409.1"/>
    <property type="molecule type" value="Genomic_DNA"/>
</dbReference>
<dbReference type="InterPro" id="IPR001368">
    <property type="entry name" value="TNFR/NGFR_Cys_rich_reg"/>
</dbReference>
<dbReference type="PROSITE" id="PS00652">
    <property type="entry name" value="TNFR_NGFR_1"/>
    <property type="match status" value="1"/>
</dbReference>
<evidence type="ECO:0000256" key="1">
    <source>
        <dbReference type="SAM" id="MobiDB-lite"/>
    </source>
</evidence>
<feature type="domain" description="TNFR-Cys" evidence="2">
    <location>
        <begin position="198"/>
        <end position="233"/>
    </location>
</feature>
<feature type="compositionally biased region" description="Low complexity" evidence="1">
    <location>
        <begin position="1"/>
        <end position="29"/>
    </location>
</feature>
<proteinExistence type="predicted"/>
<accession>A0ABY7H8U7</accession>
<protein>
    <recommendedName>
        <fullName evidence="2">TNFR-Cys domain-containing protein</fullName>
    </recommendedName>
</protein>
<feature type="region of interest" description="Disordered" evidence="1">
    <location>
        <begin position="1"/>
        <end position="32"/>
    </location>
</feature>
<keyword evidence="4" id="KW-1185">Reference proteome</keyword>
<dbReference type="RefSeq" id="WP_269037741.1">
    <property type="nucleotide sequence ID" value="NZ_CP114040.1"/>
</dbReference>
<sequence length="259" mass="26523">MTSGATTTTTSGASSTSSEGGSSVEPTSSAPVDLPGAPCDIWAQDCPPGLKCAPFTVGDFLDETHCVPVDPDPRQLNEPCQTSGTMKEPLDNCDAGLVCGYTDESGAGHCIPRCSGSPSSPECPEPGETCLTLNQSGTVNVCLAGCSPLDPVCPEGAACAMIGGVDDRFFCVDATDPVRSEYGADCLFEHQCGPGLLCVAKAHVPGCAGERCCTQFCDLAEMEGCPAAPEQVCSPWPGPYRGWEPPPGLENVGFCSAAT</sequence>
<dbReference type="Proteomes" id="UP001164459">
    <property type="component" value="Chromosome"/>
</dbReference>
<gene>
    <name evidence="3" type="ORF">O0S08_04550</name>
</gene>
<name>A0ABY7H8U7_9BACT</name>
<organism evidence="3 4">
    <name type="scientific">Nannocystis punicea</name>
    <dbReference type="NCBI Taxonomy" id="2995304"/>
    <lineage>
        <taxon>Bacteria</taxon>
        <taxon>Pseudomonadati</taxon>
        <taxon>Myxococcota</taxon>
        <taxon>Polyangia</taxon>
        <taxon>Nannocystales</taxon>
        <taxon>Nannocystaceae</taxon>
        <taxon>Nannocystis</taxon>
    </lineage>
</organism>
<evidence type="ECO:0000313" key="3">
    <source>
        <dbReference type="EMBL" id="WAS95409.1"/>
    </source>
</evidence>
<reference evidence="3" key="1">
    <citation type="submission" date="2022-11" db="EMBL/GenBank/DDBJ databases">
        <title>Minimal conservation of predation-associated metabolite biosynthetic gene clusters underscores biosynthetic potential of Myxococcota including descriptions for ten novel species: Archangium lansinium sp. nov., Myxococcus landrumus sp. nov., Nannocystis bai.</title>
        <authorList>
            <person name="Ahearne A."/>
            <person name="Stevens C."/>
            <person name="Dowd S."/>
        </authorList>
    </citation>
    <scope>NUCLEOTIDE SEQUENCE</scope>
    <source>
        <strain evidence="3">Fl3</strain>
    </source>
</reference>
<evidence type="ECO:0000259" key="2">
    <source>
        <dbReference type="PROSITE" id="PS00652"/>
    </source>
</evidence>
<evidence type="ECO:0000313" key="4">
    <source>
        <dbReference type="Proteomes" id="UP001164459"/>
    </source>
</evidence>